<dbReference type="Proteomes" id="UP000585437">
    <property type="component" value="Unassembled WGS sequence"/>
</dbReference>
<feature type="compositionally biased region" description="Polar residues" evidence="1">
    <location>
        <begin position="101"/>
        <end position="115"/>
    </location>
</feature>
<comment type="caution">
    <text evidence="2">The sequence shown here is derived from an EMBL/GenBank/DDBJ whole genome shotgun (WGS) entry which is preliminary data.</text>
</comment>
<feature type="region of interest" description="Disordered" evidence="1">
    <location>
        <begin position="183"/>
        <end position="233"/>
    </location>
</feature>
<organism evidence="2 3">
    <name type="scientific">Rhizobium soli</name>
    <dbReference type="NCBI Taxonomy" id="424798"/>
    <lineage>
        <taxon>Bacteria</taxon>
        <taxon>Pseudomonadati</taxon>
        <taxon>Pseudomonadota</taxon>
        <taxon>Alphaproteobacteria</taxon>
        <taxon>Hyphomicrobiales</taxon>
        <taxon>Rhizobiaceae</taxon>
        <taxon>Rhizobium/Agrobacterium group</taxon>
        <taxon>Rhizobium</taxon>
    </lineage>
</organism>
<dbReference type="Pfam" id="PF10691">
    <property type="entry name" value="DUF2497"/>
    <property type="match status" value="1"/>
</dbReference>
<name>A0A7X0JL77_9HYPH</name>
<dbReference type="RefSeq" id="WP_082471943.1">
    <property type="nucleotide sequence ID" value="NZ_JACHBU010000005.1"/>
</dbReference>
<sequence length="316" mass="33628">MAQPSVAREPSMEEILASIRRIIESNEPVGEGSPDQASRSPYADDDLIDDIDDTDFASDLAAGIAANDPGLPLRAHSPAPMPFQSEPYAPASANDAPKPVSASTVDPEISSSGERSLSLADVAARVRAASARQQENAMSRPAPAPRLSMPAAEKASAAISAFADVALRDTIAPLETRPAAMVSKPIETPMAKDVEPAGPSPIPALKPQPAVAQQPEMSEPVEQPAPKAQPAQQENLPAMIEEAAATLLSVEAGAQVTKSFNELAAVFDGLERRSVEDMAQEMLRPMLQEWLDDNLPTLVERLVREEIERVARGPRR</sequence>
<protein>
    <recommendedName>
        <fullName evidence="4">DUF2497 domain-containing protein</fullName>
    </recommendedName>
</protein>
<keyword evidence="3" id="KW-1185">Reference proteome</keyword>
<evidence type="ECO:0008006" key="4">
    <source>
        <dbReference type="Google" id="ProtNLM"/>
    </source>
</evidence>
<dbReference type="AlphaFoldDB" id="A0A7X0JL77"/>
<evidence type="ECO:0000313" key="3">
    <source>
        <dbReference type="Proteomes" id="UP000585437"/>
    </source>
</evidence>
<feature type="region of interest" description="Disordered" evidence="1">
    <location>
        <begin position="67"/>
        <end position="117"/>
    </location>
</feature>
<evidence type="ECO:0000256" key="1">
    <source>
        <dbReference type="SAM" id="MobiDB-lite"/>
    </source>
</evidence>
<feature type="region of interest" description="Disordered" evidence="1">
    <location>
        <begin position="21"/>
        <end position="54"/>
    </location>
</feature>
<feature type="region of interest" description="Disordered" evidence="1">
    <location>
        <begin position="130"/>
        <end position="149"/>
    </location>
</feature>
<accession>A0A7X0JL77</accession>
<evidence type="ECO:0000313" key="2">
    <source>
        <dbReference type="EMBL" id="MBB6509648.1"/>
    </source>
</evidence>
<feature type="compositionally biased region" description="Low complexity" evidence="1">
    <location>
        <begin position="220"/>
        <end position="233"/>
    </location>
</feature>
<feature type="compositionally biased region" description="Acidic residues" evidence="1">
    <location>
        <begin position="43"/>
        <end position="54"/>
    </location>
</feature>
<proteinExistence type="predicted"/>
<dbReference type="InterPro" id="IPR019632">
    <property type="entry name" value="DUF2497"/>
</dbReference>
<gene>
    <name evidence="2" type="ORF">F4695_003016</name>
</gene>
<reference evidence="2 3" key="1">
    <citation type="submission" date="2020-08" db="EMBL/GenBank/DDBJ databases">
        <title>The Agave Microbiome: Exploring the role of microbial communities in plant adaptations to desert environments.</title>
        <authorList>
            <person name="Partida-Martinez L.P."/>
        </authorList>
    </citation>
    <scope>NUCLEOTIDE SEQUENCE [LARGE SCALE GENOMIC DNA]</scope>
    <source>
        <strain evidence="2 3">AS3.12</strain>
    </source>
</reference>
<dbReference type="EMBL" id="JACHBU010000005">
    <property type="protein sequence ID" value="MBB6509648.1"/>
    <property type="molecule type" value="Genomic_DNA"/>
</dbReference>